<dbReference type="AlphaFoldDB" id="A0A485LX29"/>
<sequence length="358" mass="40802">MESYLHDDPRMPAAWGPWFAHEYITYFTALSLPEIINLPPVRVSPNPGFHDGRFPTGPNHVDLYKESYREVRRLDPFSSYDYAVRNGEFAHEPPVQDSIEPWKILVIYSTEPDLLLDCDLELNKRQKITGGSHGWRHMQFSLPGLTIGMAPESFRYHTELARKSFAIGNDYWGWRFLSRATHYLADLGHPFHVKAAPWCFLLKSLPSPHRMMQVLSATHTGYEVYSERRFREGFPAFRQALTEGACEGRSSRSDVFAALGGYIRTARDRLNPIFRFLMDRFGRDLVDAYASLDQNSRVDAAEQTRKCSADAAQVIFRESNAPALQELDRMTAEILYDVGRMLGMLLAGFAAGRPGRTG</sequence>
<evidence type="ECO:0000313" key="1">
    <source>
        <dbReference type="EMBL" id="VFU12575.1"/>
    </source>
</evidence>
<dbReference type="Gene3D" id="1.10.575.10">
    <property type="entry name" value="P1 Nuclease"/>
    <property type="match status" value="1"/>
</dbReference>
<dbReference type="SUPFAM" id="SSF48537">
    <property type="entry name" value="Phospholipase C/P1 nuclease"/>
    <property type="match status" value="1"/>
</dbReference>
<name>A0A485LX29_9ZZZZ</name>
<dbReference type="InterPro" id="IPR008947">
    <property type="entry name" value="PLipase_C/P1_nuclease_dom_sf"/>
</dbReference>
<dbReference type="EMBL" id="CAADRM010000046">
    <property type="protein sequence ID" value="VFU12575.1"/>
    <property type="molecule type" value="Genomic_DNA"/>
</dbReference>
<proteinExistence type="predicted"/>
<dbReference type="GO" id="GO:0016788">
    <property type="term" value="F:hydrolase activity, acting on ester bonds"/>
    <property type="evidence" value="ECO:0007669"/>
    <property type="project" value="InterPro"/>
</dbReference>
<organism evidence="1">
    <name type="scientific">anaerobic digester metagenome</name>
    <dbReference type="NCBI Taxonomy" id="1263854"/>
    <lineage>
        <taxon>unclassified sequences</taxon>
        <taxon>metagenomes</taxon>
        <taxon>ecological metagenomes</taxon>
    </lineage>
</organism>
<gene>
    <name evidence="1" type="ORF">SCFA_140057</name>
</gene>
<protein>
    <submittedName>
        <fullName evidence="1">Uncharacterized protein</fullName>
    </submittedName>
</protein>
<reference evidence="1" key="1">
    <citation type="submission" date="2019-03" db="EMBL/GenBank/DDBJ databases">
        <authorList>
            <person name="Hao L."/>
        </authorList>
    </citation>
    <scope>NUCLEOTIDE SEQUENCE</scope>
</reference>
<accession>A0A485LX29</accession>